<dbReference type="InterPro" id="IPR052557">
    <property type="entry name" value="CAP/Cytokinesis_protein"/>
</dbReference>
<dbReference type="AlphaFoldDB" id="A0A9P8UVT9"/>
<dbReference type="SMART" id="SM00460">
    <property type="entry name" value="TGc"/>
    <property type="match status" value="1"/>
</dbReference>
<protein>
    <recommendedName>
        <fullName evidence="2">Transglutaminase-like domain-containing protein</fullName>
    </recommendedName>
</protein>
<dbReference type="Proteomes" id="UP000758603">
    <property type="component" value="Unassembled WGS sequence"/>
</dbReference>
<accession>A0A9P8UVT9</accession>
<dbReference type="PANTHER" id="PTHR46333">
    <property type="entry name" value="CYTOKINESIS PROTEIN 3"/>
    <property type="match status" value="1"/>
</dbReference>
<dbReference type="RefSeq" id="XP_045963587.1">
    <property type="nucleotide sequence ID" value="XM_046095067.1"/>
</dbReference>
<dbReference type="Pfam" id="PF01841">
    <property type="entry name" value="Transglut_core"/>
    <property type="match status" value="1"/>
</dbReference>
<dbReference type="InterPro" id="IPR002931">
    <property type="entry name" value="Transglutaminase-like"/>
</dbReference>
<dbReference type="GO" id="GO:0005737">
    <property type="term" value="C:cytoplasm"/>
    <property type="evidence" value="ECO:0007669"/>
    <property type="project" value="TreeGrafter"/>
</dbReference>
<dbReference type="OrthoDB" id="6129702at2759"/>
<dbReference type="GeneID" id="70123960"/>
<comment type="caution">
    <text evidence="3">The sequence shown here is derived from an EMBL/GenBank/DDBJ whole genome shotgun (WGS) entry which is preliminary data.</text>
</comment>
<dbReference type="InterPro" id="IPR038765">
    <property type="entry name" value="Papain-like_cys_pep_sf"/>
</dbReference>
<feature type="compositionally biased region" description="Polar residues" evidence="1">
    <location>
        <begin position="19"/>
        <end position="29"/>
    </location>
</feature>
<feature type="compositionally biased region" description="Pro residues" evidence="1">
    <location>
        <begin position="251"/>
        <end position="262"/>
    </location>
</feature>
<feature type="domain" description="Transglutaminase-like" evidence="2">
    <location>
        <begin position="390"/>
        <end position="464"/>
    </location>
</feature>
<gene>
    <name evidence="3" type="ORF">BKA67DRAFT_14328</name>
</gene>
<dbReference type="Gene3D" id="3.10.620.30">
    <property type="match status" value="1"/>
</dbReference>
<evidence type="ECO:0000313" key="3">
    <source>
        <dbReference type="EMBL" id="KAH6659456.1"/>
    </source>
</evidence>
<feature type="region of interest" description="Disordered" evidence="1">
    <location>
        <begin position="1"/>
        <end position="293"/>
    </location>
</feature>
<dbReference type="SUPFAM" id="SSF54001">
    <property type="entry name" value="Cysteine proteinases"/>
    <property type="match status" value="1"/>
</dbReference>
<dbReference type="PANTHER" id="PTHR46333:SF5">
    <property type="entry name" value="TRANSGLUTAMINASE-LIKE DOMAIN-CONTAINING PROTEIN"/>
    <property type="match status" value="1"/>
</dbReference>
<feature type="compositionally biased region" description="Polar residues" evidence="1">
    <location>
        <begin position="132"/>
        <end position="172"/>
    </location>
</feature>
<dbReference type="EMBL" id="JAGPXC010000001">
    <property type="protein sequence ID" value="KAH6659456.1"/>
    <property type="molecule type" value="Genomic_DNA"/>
</dbReference>
<reference evidence="3" key="1">
    <citation type="journal article" date="2021" name="Nat. Commun.">
        <title>Genetic determinants of endophytism in the Arabidopsis root mycobiome.</title>
        <authorList>
            <person name="Mesny F."/>
            <person name="Miyauchi S."/>
            <person name="Thiergart T."/>
            <person name="Pickel B."/>
            <person name="Atanasova L."/>
            <person name="Karlsson M."/>
            <person name="Huettel B."/>
            <person name="Barry K.W."/>
            <person name="Haridas S."/>
            <person name="Chen C."/>
            <person name="Bauer D."/>
            <person name="Andreopoulos W."/>
            <person name="Pangilinan J."/>
            <person name="LaButti K."/>
            <person name="Riley R."/>
            <person name="Lipzen A."/>
            <person name="Clum A."/>
            <person name="Drula E."/>
            <person name="Henrissat B."/>
            <person name="Kohler A."/>
            <person name="Grigoriev I.V."/>
            <person name="Martin F.M."/>
            <person name="Hacquard S."/>
        </authorList>
    </citation>
    <scope>NUCLEOTIDE SEQUENCE</scope>
    <source>
        <strain evidence="3">MPI-SDFR-AT-0073</strain>
    </source>
</reference>
<organism evidence="3 4">
    <name type="scientific">Truncatella angustata</name>
    <dbReference type="NCBI Taxonomy" id="152316"/>
    <lineage>
        <taxon>Eukaryota</taxon>
        <taxon>Fungi</taxon>
        <taxon>Dikarya</taxon>
        <taxon>Ascomycota</taxon>
        <taxon>Pezizomycotina</taxon>
        <taxon>Sordariomycetes</taxon>
        <taxon>Xylariomycetidae</taxon>
        <taxon>Amphisphaeriales</taxon>
        <taxon>Sporocadaceae</taxon>
        <taxon>Truncatella</taxon>
    </lineage>
</organism>
<evidence type="ECO:0000259" key="2">
    <source>
        <dbReference type="SMART" id="SM00460"/>
    </source>
</evidence>
<evidence type="ECO:0000313" key="4">
    <source>
        <dbReference type="Proteomes" id="UP000758603"/>
    </source>
</evidence>
<name>A0A9P8UVT9_9PEZI</name>
<proteinExistence type="predicted"/>
<sequence length="663" mass="72571">MAEVEEPKFNSLADRIAALNQQKNFSSQGEGPKKRPPPPPPPGRPKTETSIPNLDGGGIAQSPRVHSIPSRPQNGDSSPALPQRSTTVAPVLEATGAVANRRAPPALPSRTNTNTSQPSPSLPPRRSSTQTLQVRRGSNSSDVSQISTISNLSLRRAPSYTSITSTETQSSRKLPPALDQAKLPPLPPTKREREAQAATEAAKAPIRAIKSAPIVPQVKDNAPRPGLPPRLPSRPVKPPPTPQEQVDDAPPILPRRLPPPPTGGYTHPNSFEPRGPPLAKRPNGPPPVPTSSRPSMTQIDAIAVRATANNAVTCLICRDFSRPDAIAAQYPAHSLPRNDPVGFLANVLCGSFPSQTDKARAIFTWMHHNIAYNTEEFFGNCIKSRGVEETIFHGKAVCQGYAEVYMAIAKRAGLECVMVTGHGKGFGHTALQKGQPPPARNPTGHAWNAVRIDNGEWKLLDACWGAGALMNNAYTPGFNPSMFYLSNDLFGLKHFPSDQRHFFRADGRIPTWEEYSIGPTNGEQAEWYGIGTREGLSEFTFAPPEKHISVNSNEVIRFQFAKVCEHWIGEKHGQGKNYLLVLCIHGQDGRKDENIPLEHDGHWWWIDVKARELGAPGQTLHLGGIKTWGDNQDARGLTKQEYQSRIGRVGYSMDFYVRWELVP</sequence>
<evidence type="ECO:0000256" key="1">
    <source>
        <dbReference type="SAM" id="MobiDB-lite"/>
    </source>
</evidence>
<feature type="compositionally biased region" description="Low complexity" evidence="1">
    <location>
        <begin position="115"/>
        <end position="131"/>
    </location>
</feature>
<keyword evidence="4" id="KW-1185">Reference proteome</keyword>
<feature type="compositionally biased region" description="Pro residues" evidence="1">
    <location>
        <begin position="225"/>
        <end position="242"/>
    </location>
</feature>